<organism evidence="3 4">
    <name type="scientific">Rhizobium rhizogenes</name>
    <name type="common">Agrobacterium rhizogenes</name>
    <dbReference type="NCBI Taxonomy" id="359"/>
    <lineage>
        <taxon>Bacteria</taxon>
        <taxon>Pseudomonadati</taxon>
        <taxon>Pseudomonadota</taxon>
        <taxon>Alphaproteobacteria</taxon>
        <taxon>Hyphomicrobiales</taxon>
        <taxon>Rhizobiaceae</taxon>
        <taxon>Rhizobium/Agrobacterium group</taxon>
        <taxon>Rhizobium</taxon>
    </lineage>
</organism>
<dbReference type="SMART" id="SM00869">
    <property type="entry name" value="Autotransporter"/>
    <property type="match status" value="1"/>
</dbReference>
<keyword evidence="1" id="KW-0732">Signal</keyword>
<evidence type="ECO:0000313" key="3">
    <source>
        <dbReference type="EMBL" id="TRA98114.1"/>
    </source>
</evidence>
<dbReference type="OrthoDB" id="9804931at2"/>
<dbReference type="InterPro" id="IPR006315">
    <property type="entry name" value="OM_autotransptr_brl_dom"/>
</dbReference>
<dbReference type="Pfam" id="PF03797">
    <property type="entry name" value="Autotransporter"/>
    <property type="match status" value="1"/>
</dbReference>
<dbReference type="NCBIfam" id="TIGR02601">
    <property type="entry name" value="autotrns_rpt"/>
    <property type="match status" value="3"/>
</dbReference>
<accession>A0A546XBI3</accession>
<dbReference type="InterPro" id="IPR036709">
    <property type="entry name" value="Autotransporte_beta_dom_sf"/>
</dbReference>
<dbReference type="InterPro" id="IPR011050">
    <property type="entry name" value="Pectin_lyase_fold/virulence"/>
</dbReference>
<dbReference type="GO" id="GO:0019867">
    <property type="term" value="C:outer membrane"/>
    <property type="evidence" value="ECO:0007669"/>
    <property type="project" value="InterPro"/>
</dbReference>
<evidence type="ECO:0000313" key="4">
    <source>
        <dbReference type="Proteomes" id="UP000315434"/>
    </source>
</evidence>
<protein>
    <submittedName>
        <fullName evidence="3">Autotransporter domain-containing protein</fullName>
    </submittedName>
</protein>
<dbReference type="Proteomes" id="UP000315434">
    <property type="component" value="Unassembled WGS sequence"/>
</dbReference>
<dbReference type="EMBL" id="SGNY01000008">
    <property type="protein sequence ID" value="TRA98114.1"/>
    <property type="molecule type" value="Genomic_DNA"/>
</dbReference>
<evidence type="ECO:0000259" key="2">
    <source>
        <dbReference type="PROSITE" id="PS51208"/>
    </source>
</evidence>
<dbReference type="Gene3D" id="2.40.128.130">
    <property type="entry name" value="Autotransporter beta-domain"/>
    <property type="match status" value="1"/>
</dbReference>
<dbReference type="SUPFAM" id="SSF103515">
    <property type="entry name" value="Autotransporter"/>
    <property type="match status" value="1"/>
</dbReference>
<comment type="caution">
    <text evidence="3">The sequence shown here is derived from an EMBL/GenBank/DDBJ whole genome shotgun (WGS) entry which is preliminary data.</text>
</comment>
<proteinExistence type="predicted"/>
<dbReference type="SUPFAM" id="SSF51126">
    <property type="entry name" value="Pectin lyase-like"/>
    <property type="match status" value="2"/>
</dbReference>
<sequence length="1379" mass="136302">MSGWFCGVSEEKDPQKAPLKPAPVSWCSLRGSTSLFALMFSAAFASPALAETIVWVGSSTDDWFLPSNWYGYTRVPGPNDTAGFNSAGPTIAAGKHADISDLLIGIDTDGSLSVNGGLTTVGSDIGYNAGVTGKLNFSGGTWSNTGDITVGGSGVGELSLSGSSATSAGNIYVGKDGLGYGTVKLDNSSSFDNSGTVFVGYGGFGLLEVLGASEFTTGGLVVANGVGSMGTVSVEGAGSTVTGSGDMIIGGGGLASFSIAGGGVVISQGKTVIGNLGSSDGSGLRIDGAGSVLETQGTLVVGDEGAATMAVGTAATVTSGAVTIGRHSIAVVDVTGGGTQWTMGDLQIGGDASDPVGTAGYGTLNVKTGGAVDSTSARLGNAAGATGNVGVDGSGSAWTVGSGSLGVGVNGTGRLTITGGGLVEAVDTVLGVNAGGVGSASISGSGSALQNSGNLHVGNAGEGSLQIDAGGSVDSDTGYVATLSGSRSSVIVDGGGSSWTVAKTLFVGYQNDAEGEVVVSTGGGIEARQITLGELAGSSGTMTIEGTGSNVTVAVDNNLAGSGSMNIGRSGSGSVTVFNGASLNANQLFLGAEAGSDGALQVVGVGSHAEIGNTLVIGKSGSGMVEVTGGSSLAAATIVIASAAGSTGVLNIGAAAGQTARSAGEVEANVIAFGSGNGSIVLNHSESDYELSADIFGAGRINAENGVTTLSGNNSYSGGTVISGGTLKGAATSFGSGEIANNAQLIVDGAGRLSNVISGSGSFEKTGTGNLLLAGDNSYSGGTTVSAGTLTGTAKSFGSGNIVNNAKLAVDGAGTFSNVVSGTGAFEKTGEGNLVLSGNSTYSGPTEVSSGKLSVNGSLTSVVSVGGGAVLGGSGTIGGVTVASGGTLSPGNSIGTLTSTGDVTFASGSAYAVEIDASGSSDRLDVNGAITIDNNVRLVVTPLSNYTAYSLDTQYRILTATGGIVGTFSGVDDNFAYVIASVTKSADNGNAYLSFNRASSENGLFAAATSSDNARSAAKAVEALGEASSLYQAALFLQDGETQSAFSQLAGELHPSLAMALINRSQLTRDVILNRLRSAFRGIDARPILPAVERVGASDPMNIDEGSLTFWSNGFGSRGHIDGDGNGSSVSMKGGGVFFGLDGDWGDGWRAGVAAGYGRDVISQKSFLASADVDSYYAAAYAGGAIGPASLRLGAIHAFQDVETRRAVSFSTLQENLTAGYDASTTQVFAEAAWRFDFDHVQFEPYANISYVNTRSDAFGEKGGMAAVSSGSASHDQLYSTLGARFSRDIAFEGMIGQAMFDIGWRHAYGDPAVESTLFYAGGQGFSVTSAAMAQDLALINLGLRYDLNPAATLTFRYGAVFGAGMLDQSASAELGVRF</sequence>
<dbReference type="RefSeq" id="WP_142842723.1">
    <property type="nucleotide sequence ID" value="NZ_SGNY01000008.1"/>
</dbReference>
<feature type="domain" description="Autotransporter" evidence="2">
    <location>
        <begin position="1103"/>
        <end position="1379"/>
    </location>
</feature>
<dbReference type="InterPro" id="IPR005546">
    <property type="entry name" value="Autotransporte_beta"/>
</dbReference>
<dbReference type="InterPro" id="IPR013425">
    <property type="entry name" value="Autotrns_rpt"/>
</dbReference>
<name>A0A546XBI3_RHIRH</name>
<dbReference type="NCBIfam" id="TIGR04393">
    <property type="entry name" value="rpt_T5SS_PEPC"/>
    <property type="match status" value="5"/>
</dbReference>
<gene>
    <name evidence="3" type="ORF">EXN68_21155</name>
</gene>
<dbReference type="InterPro" id="IPR030895">
    <property type="entry name" value="T5SS_PEPC_rpt"/>
</dbReference>
<dbReference type="NCBIfam" id="TIGR01414">
    <property type="entry name" value="autotrans_barl"/>
    <property type="match status" value="1"/>
</dbReference>
<evidence type="ECO:0000256" key="1">
    <source>
        <dbReference type="ARBA" id="ARBA00022729"/>
    </source>
</evidence>
<reference evidence="3 4" key="1">
    <citation type="journal article" date="2019" name="Appl. Microbiol. Biotechnol.">
        <title>Differential efficiency of wild type rhizogenic strains for rol gene transformation of plants.</title>
        <authorList>
            <person name="Desmet S."/>
            <person name="De Keyser E."/>
            <person name="Van Vaerenbergh J."/>
            <person name="Baeyen S."/>
            <person name="Van Huylenbroeck J."/>
            <person name="Geelen D."/>
            <person name="Dhooghe E."/>
        </authorList>
    </citation>
    <scope>NUCLEOTIDE SEQUENCE [LARGE SCALE GENOMIC DNA]</scope>
    <source>
        <strain evidence="3 4">GBBC3284</strain>
    </source>
</reference>
<dbReference type="Pfam" id="PF12951">
    <property type="entry name" value="PATR"/>
    <property type="match status" value="3"/>
</dbReference>
<dbReference type="PROSITE" id="PS51208">
    <property type="entry name" value="AUTOTRANSPORTER"/>
    <property type="match status" value="1"/>
</dbReference>